<name>A0ABT2KD40_9RHOB</name>
<dbReference type="Gene3D" id="3.40.50.2000">
    <property type="entry name" value="Glycogen Phosphorylase B"/>
    <property type="match status" value="1"/>
</dbReference>
<gene>
    <name evidence="1" type="primary">pseG</name>
    <name evidence="1" type="ORF">MU516_16380</name>
</gene>
<dbReference type="Gene3D" id="3.40.50.11190">
    <property type="match status" value="1"/>
</dbReference>
<dbReference type="NCBIfam" id="TIGR03590">
    <property type="entry name" value="PseG"/>
    <property type="match status" value="1"/>
</dbReference>
<proteinExistence type="predicted"/>
<reference evidence="1 2" key="1">
    <citation type="submission" date="2022-04" db="EMBL/GenBank/DDBJ databases">
        <title>Paracoccus sp. YLB-12 draft genome sequence.</title>
        <authorList>
            <person name="Yu L."/>
        </authorList>
    </citation>
    <scope>NUCLEOTIDE SEQUENCE [LARGE SCALE GENOMIC DNA]</scope>
    <source>
        <strain evidence="1 2">YLB-12</strain>
    </source>
</reference>
<evidence type="ECO:0000313" key="2">
    <source>
        <dbReference type="Proteomes" id="UP001320702"/>
    </source>
</evidence>
<dbReference type="InterPro" id="IPR020023">
    <property type="entry name" value="PseG"/>
</dbReference>
<comment type="caution">
    <text evidence="1">The sequence shown here is derived from an EMBL/GenBank/DDBJ whole genome shotgun (WGS) entry which is preliminary data.</text>
</comment>
<sequence>MRCLTLADRLRDQGAVCRFLCRSHKGDLTSLVEERGYAVARLTCRDTAAKSAIPAERASGPAHAHWLGVDWAEDCADTVAALGTGETDWLVVDHYALNRSWERALRPRVRRLMVIDDLADRSHDCDLLLDQTLGRIPTDYAAHVGSETQLLLGARFALLRPEFRKLRQESLARRVRPEFNRILVTMGGMDQDNVTGAVLDMLDRAPLPEDLQIVVVMGRNAPWLAEVRRRAACMGRLTRVLSGVDDMARLMADSDLAIGAAGGTAWERCCMGLPSFCLVLAANQSVIATILDAAGAAVTVCDPNDIAAVLARYDSQAGMTAFLAGLAKASASITDGEGALHVARKMMTWHD</sequence>
<protein>
    <submittedName>
        <fullName evidence="1">UDP-2,4-diacetamido-2,4, 6-trideoxy-beta-L-altropyranose hydrolase</fullName>
        <ecNumber evidence="1">3.6.1.57</ecNumber>
    </submittedName>
</protein>
<dbReference type="EC" id="3.6.1.57" evidence="1"/>
<dbReference type="Proteomes" id="UP001320702">
    <property type="component" value="Unassembled WGS sequence"/>
</dbReference>
<evidence type="ECO:0000313" key="1">
    <source>
        <dbReference type="EMBL" id="MCT4334436.1"/>
    </source>
</evidence>
<dbReference type="SUPFAM" id="SSF53756">
    <property type="entry name" value="UDP-Glycosyltransferase/glycogen phosphorylase"/>
    <property type="match status" value="1"/>
</dbReference>
<accession>A0ABT2KD40</accession>
<keyword evidence="1" id="KW-0378">Hydrolase</keyword>
<keyword evidence="2" id="KW-1185">Reference proteome</keyword>
<dbReference type="GO" id="GO:0016787">
    <property type="term" value="F:hydrolase activity"/>
    <property type="evidence" value="ECO:0007669"/>
    <property type="project" value="UniProtKB-KW"/>
</dbReference>
<organism evidence="1 2">
    <name type="scientific">Paracoccus maritimus</name>
    <dbReference type="NCBI Taxonomy" id="2933292"/>
    <lineage>
        <taxon>Bacteria</taxon>
        <taxon>Pseudomonadati</taxon>
        <taxon>Pseudomonadota</taxon>
        <taxon>Alphaproteobacteria</taxon>
        <taxon>Rhodobacterales</taxon>
        <taxon>Paracoccaceae</taxon>
        <taxon>Paracoccus</taxon>
    </lineage>
</organism>
<dbReference type="EMBL" id="JANAVZ010000011">
    <property type="protein sequence ID" value="MCT4334436.1"/>
    <property type="molecule type" value="Genomic_DNA"/>
</dbReference>